<dbReference type="PANTHER" id="PTHR43798:SF33">
    <property type="entry name" value="HYDROLASE, PUTATIVE (AFU_ORTHOLOGUE AFUA_2G14860)-RELATED"/>
    <property type="match status" value="1"/>
</dbReference>
<evidence type="ECO:0000313" key="3">
    <source>
        <dbReference type="Proteomes" id="UP000316096"/>
    </source>
</evidence>
<proteinExistence type="predicted"/>
<sequence>MPAPSVKKTALVSGRRMAYVEDGEGAPIVFQHGNGTSSYLWRNVLPHVTPLGRAIACDLIGMGDSDKLLPSGPERYDYFEHRDYLFGLWEQLGLERDVILVLHSFAATLGFEWARWHPDRVAGIVYLDAVVKSLTWDEVGPNRDFYRDLRSDLGEELVLDRNLLIEGVLPSMTLRTLTEHEHAAYREPFVNPGEDRRPMLSWSRQLPIEGEPADVVKVVEECADWLSRSPVPKLFINTEPGSVLVGRGREFCRTWPNQTEVTVRGRHFAPEDSPDEIGAAIADFVRAVRAGPGGHGASR</sequence>
<gene>
    <name evidence="2" type="ORF">FB559_6171</name>
</gene>
<dbReference type="InterPro" id="IPR050266">
    <property type="entry name" value="AB_hydrolase_sf"/>
</dbReference>
<dbReference type="NCBIfam" id="NF002938">
    <property type="entry name" value="PRK03592.1"/>
    <property type="match status" value="1"/>
</dbReference>
<dbReference type="GO" id="GO:0003824">
    <property type="term" value="F:catalytic activity"/>
    <property type="evidence" value="ECO:0007669"/>
    <property type="project" value="InterPro"/>
</dbReference>
<reference evidence="2 3" key="1">
    <citation type="submission" date="2019-06" db="EMBL/GenBank/DDBJ databases">
        <title>Sequencing the genomes of 1000 actinobacteria strains.</title>
        <authorList>
            <person name="Klenk H.-P."/>
        </authorList>
    </citation>
    <scope>NUCLEOTIDE SEQUENCE [LARGE SCALE GENOMIC DNA]</scope>
    <source>
        <strain evidence="2 3">DSM 102200</strain>
    </source>
</reference>
<feature type="domain" description="AB hydrolase-1" evidence="1">
    <location>
        <begin position="27"/>
        <end position="272"/>
    </location>
</feature>
<dbReference type="Pfam" id="PF00561">
    <property type="entry name" value="Abhydrolase_1"/>
    <property type="match status" value="1"/>
</dbReference>
<accession>A0A543CUA1</accession>
<dbReference type="Gene3D" id="3.40.50.1820">
    <property type="entry name" value="alpha/beta hydrolase"/>
    <property type="match status" value="1"/>
</dbReference>
<dbReference type="PANTHER" id="PTHR43798">
    <property type="entry name" value="MONOACYLGLYCEROL LIPASE"/>
    <property type="match status" value="1"/>
</dbReference>
<dbReference type="InterPro" id="IPR000073">
    <property type="entry name" value="AB_hydrolase_1"/>
</dbReference>
<organism evidence="2 3">
    <name type="scientific">Actinoallomurus bryophytorum</name>
    <dbReference type="NCBI Taxonomy" id="1490222"/>
    <lineage>
        <taxon>Bacteria</taxon>
        <taxon>Bacillati</taxon>
        <taxon>Actinomycetota</taxon>
        <taxon>Actinomycetes</taxon>
        <taxon>Streptosporangiales</taxon>
        <taxon>Thermomonosporaceae</taxon>
        <taxon>Actinoallomurus</taxon>
    </lineage>
</organism>
<dbReference type="PRINTS" id="PR00412">
    <property type="entry name" value="EPOXHYDRLASE"/>
</dbReference>
<dbReference type="Proteomes" id="UP000316096">
    <property type="component" value="Unassembled WGS sequence"/>
</dbReference>
<protein>
    <submittedName>
        <fullName evidence="2">Haloalkane dehalogenase</fullName>
    </submittedName>
</protein>
<dbReference type="AlphaFoldDB" id="A0A543CUA1"/>
<dbReference type="EMBL" id="VFOZ01000001">
    <property type="protein sequence ID" value="TQM00458.1"/>
    <property type="molecule type" value="Genomic_DNA"/>
</dbReference>
<keyword evidence="3" id="KW-1185">Reference proteome</keyword>
<dbReference type="InterPro" id="IPR029058">
    <property type="entry name" value="AB_hydrolase_fold"/>
</dbReference>
<dbReference type="RefSeq" id="WP_246122203.1">
    <property type="nucleotide sequence ID" value="NZ_VFOZ01000001.1"/>
</dbReference>
<dbReference type="SUPFAM" id="SSF53474">
    <property type="entry name" value="alpha/beta-Hydrolases"/>
    <property type="match status" value="1"/>
</dbReference>
<name>A0A543CUA1_9ACTN</name>
<evidence type="ECO:0000259" key="1">
    <source>
        <dbReference type="Pfam" id="PF00561"/>
    </source>
</evidence>
<comment type="caution">
    <text evidence="2">The sequence shown here is derived from an EMBL/GenBank/DDBJ whole genome shotgun (WGS) entry which is preliminary data.</text>
</comment>
<evidence type="ECO:0000313" key="2">
    <source>
        <dbReference type="EMBL" id="TQM00458.1"/>
    </source>
</evidence>
<dbReference type="InterPro" id="IPR000639">
    <property type="entry name" value="Epox_hydrolase-like"/>
</dbReference>
<dbReference type="GO" id="GO:0016020">
    <property type="term" value="C:membrane"/>
    <property type="evidence" value="ECO:0007669"/>
    <property type="project" value="TreeGrafter"/>
</dbReference>